<name>A0A2G8RMF8_9APHY</name>
<protein>
    <submittedName>
        <fullName evidence="2">Uncharacterized protein</fullName>
    </submittedName>
</protein>
<reference evidence="2 3" key="1">
    <citation type="journal article" date="2015" name="Sci. Rep.">
        <title>Chromosome-level genome map provides insights into diverse defense mechanisms in the medicinal fungus Ganoderma sinense.</title>
        <authorList>
            <person name="Zhu Y."/>
            <person name="Xu J."/>
            <person name="Sun C."/>
            <person name="Zhou S."/>
            <person name="Xu H."/>
            <person name="Nelson D.R."/>
            <person name="Qian J."/>
            <person name="Song J."/>
            <person name="Luo H."/>
            <person name="Xiang L."/>
            <person name="Li Y."/>
            <person name="Xu Z."/>
            <person name="Ji A."/>
            <person name="Wang L."/>
            <person name="Lu S."/>
            <person name="Hayward A."/>
            <person name="Sun W."/>
            <person name="Li X."/>
            <person name="Schwartz D.C."/>
            <person name="Wang Y."/>
            <person name="Chen S."/>
        </authorList>
    </citation>
    <scope>NUCLEOTIDE SEQUENCE [LARGE SCALE GENOMIC DNA]</scope>
    <source>
        <strain evidence="2 3">ZZ0214-1</strain>
    </source>
</reference>
<evidence type="ECO:0000313" key="2">
    <source>
        <dbReference type="EMBL" id="PIL22696.1"/>
    </source>
</evidence>
<dbReference type="OrthoDB" id="2749120at2759"/>
<evidence type="ECO:0000313" key="3">
    <source>
        <dbReference type="Proteomes" id="UP000230002"/>
    </source>
</evidence>
<dbReference type="Proteomes" id="UP000230002">
    <property type="component" value="Unassembled WGS sequence"/>
</dbReference>
<feature type="compositionally biased region" description="Basic and acidic residues" evidence="1">
    <location>
        <begin position="30"/>
        <end position="52"/>
    </location>
</feature>
<sequence length="256" mass="28411">MKTVTTRSRPRSSTVSFYTSAQRTRAAHARLLERMPRRMSDEDARERYRREKYGQPGVVDAWLAPRLSQNPNQDHARSQSLESQNQNQSRGISTNTMLARLEAGEAAGPDFADEVRCTVRVECIKAPSDGSFFVDDDTYVLHLTTAAAGAPRCLGLGQGPDDDTRASRTAELGKYQGFPESMDAPEWVRMLPSGKPVEFRTSAAAVAKVLERTAPWKQVLAQEGGPESSEMLGVIEQEDQPRVRYTHLEENEVLAG</sequence>
<dbReference type="AlphaFoldDB" id="A0A2G8RMF8"/>
<feature type="region of interest" description="Disordered" evidence="1">
    <location>
        <begin position="68"/>
        <end position="90"/>
    </location>
</feature>
<feature type="compositionally biased region" description="Low complexity" evidence="1">
    <location>
        <begin position="1"/>
        <end position="16"/>
    </location>
</feature>
<feature type="region of interest" description="Disordered" evidence="1">
    <location>
        <begin position="1"/>
        <end position="52"/>
    </location>
</feature>
<dbReference type="EMBL" id="AYKW01000069">
    <property type="protein sequence ID" value="PIL22696.1"/>
    <property type="molecule type" value="Genomic_DNA"/>
</dbReference>
<evidence type="ECO:0000256" key="1">
    <source>
        <dbReference type="SAM" id="MobiDB-lite"/>
    </source>
</evidence>
<comment type="caution">
    <text evidence="2">The sequence shown here is derived from an EMBL/GenBank/DDBJ whole genome shotgun (WGS) entry which is preliminary data.</text>
</comment>
<organism evidence="2 3">
    <name type="scientific">Ganoderma sinense ZZ0214-1</name>
    <dbReference type="NCBI Taxonomy" id="1077348"/>
    <lineage>
        <taxon>Eukaryota</taxon>
        <taxon>Fungi</taxon>
        <taxon>Dikarya</taxon>
        <taxon>Basidiomycota</taxon>
        <taxon>Agaricomycotina</taxon>
        <taxon>Agaricomycetes</taxon>
        <taxon>Polyporales</taxon>
        <taxon>Polyporaceae</taxon>
        <taxon>Ganoderma</taxon>
    </lineage>
</organism>
<keyword evidence="3" id="KW-1185">Reference proteome</keyword>
<feature type="compositionally biased region" description="Low complexity" evidence="1">
    <location>
        <begin position="78"/>
        <end position="89"/>
    </location>
</feature>
<proteinExistence type="predicted"/>
<gene>
    <name evidence="2" type="ORF">GSI_15389</name>
</gene>
<accession>A0A2G8RMF8</accession>